<organism evidence="1 2">
    <name type="scientific">Ottowia oryzae</name>
    <dbReference type="NCBI Taxonomy" id="2109914"/>
    <lineage>
        <taxon>Bacteria</taxon>
        <taxon>Pseudomonadati</taxon>
        <taxon>Pseudomonadota</taxon>
        <taxon>Betaproteobacteria</taxon>
        <taxon>Burkholderiales</taxon>
        <taxon>Comamonadaceae</taxon>
        <taxon>Ottowia</taxon>
    </lineage>
</organism>
<evidence type="ECO:0000313" key="2">
    <source>
        <dbReference type="Proteomes" id="UP000239709"/>
    </source>
</evidence>
<dbReference type="OrthoDB" id="6534631at2"/>
<dbReference type="GO" id="GO:0016787">
    <property type="term" value="F:hydrolase activity"/>
    <property type="evidence" value="ECO:0007669"/>
    <property type="project" value="UniProtKB-KW"/>
</dbReference>
<dbReference type="InterPro" id="IPR038765">
    <property type="entry name" value="Papain-like_cys_pep_sf"/>
</dbReference>
<evidence type="ECO:0000313" key="1">
    <source>
        <dbReference type="EMBL" id="AVO35996.1"/>
    </source>
</evidence>
<dbReference type="Gene3D" id="3.90.1720.10">
    <property type="entry name" value="endopeptidase domain like (from Nostoc punctiforme)"/>
    <property type="match status" value="1"/>
</dbReference>
<dbReference type="InterPro" id="IPR024453">
    <property type="entry name" value="Peptidase_C92"/>
</dbReference>
<sequence length="255" mass="26779">MGLVLIGLSACAARWDAAPGDSAPRLQVQNRLLLTPANGGRRIGPEALRAGDLLLSSANGLTSVGIRLLSVTPVSHAALYVGEGQVVEAVGSGVRVRSAADFVAEEATIVAFRHPALNGAQAQAVRDYALAQVGKKYNTLGVLLQAPFTLQRQTCELPVVPGLVRDFCIRGLAAIQLGAARNDRFFCSQLVLQAYQQAQLPLTTADPLLVSPADLLHMREGDVPSVRTEQALQYVGHLKSEDDAPANAAVASSGN</sequence>
<gene>
    <name evidence="1" type="ORF">C6570_05785</name>
</gene>
<accession>A0A2S0MJG0</accession>
<dbReference type="SUPFAM" id="SSF54001">
    <property type="entry name" value="Cysteine proteinases"/>
    <property type="match status" value="1"/>
</dbReference>
<name>A0A2S0MJG0_9BURK</name>
<dbReference type="Pfam" id="PF05708">
    <property type="entry name" value="Peptidase_C92"/>
    <property type="match status" value="1"/>
</dbReference>
<keyword evidence="1" id="KW-0378">Hydrolase</keyword>
<protein>
    <submittedName>
        <fullName evidence="1">Distant relative of cell wall-associated hydrolase</fullName>
    </submittedName>
</protein>
<dbReference type="AlphaFoldDB" id="A0A2S0MJG0"/>
<reference evidence="1 2" key="1">
    <citation type="submission" date="2018-03" db="EMBL/GenBank/DDBJ databases">
        <title>Genome sequencing of Ottowia sp.</title>
        <authorList>
            <person name="Kim S.-J."/>
            <person name="Heo J."/>
            <person name="Kwon S.-W."/>
        </authorList>
    </citation>
    <scope>NUCLEOTIDE SEQUENCE [LARGE SCALE GENOMIC DNA]</scope>
    <source>
        <strain evidence="1 2">KADR8-3</strain>
    </source>
</reference>
<proteinExistence type="predicted"/>
<keyword evidence="2" id="KW-1185">Reference proteome</keyword>
<dbReference type="KEGG" id="otk:C6570_05785"/>
<dbReference type="EMBL" id="CP027666">
    <property type="protein sequence ID" value="AVO35996.1"/>
    <property type="molecule type" value="Genomic_DNA"/>
</dbReference>
<dbReference type="Proteomes" id="UP000239709">
    <property type="component" value="Chromosome"/>
</dbReference>